<dbReference type="Proteomes" id="UP000004473">
    <property type="component" value="Unassembled WGS sequence"/>
</dbReference>
<evidence type="ECO:0000313" key="2">
    <source>
        <dbReference type="Proteomes" id="UP000004473"/>
    </source>
</evidence>
<gene>
    <name evidence="1" type="ORF">HMPREF1051_0986</name>
</gene>
<comment type="caution">
    <text evidence="1">The sequence shown here is derived from an EMBL/GenBank/DDBJ whole genome shotgun (WGS) entry which is preliminary data.</text>
</comment>
<dbReference type="AlphaFoldDB" id="I2NWK8"/>
<sequence length="42" mass="5353">MMWRRLGSELRKQTYDFLKRHRKRSSETLKRGFRRPFAWKPD</sequence>
<name>I2NWK8_NEISI</name>
<organism evidence="1 2">
    <name type="scientific">Neisseria sicca VK64</name>
    <dbReference type="NCBI Taxonomy" id="1095748"/>
    <lineage>
        <taxon>Bacteria</taxon>
        <taxon>Pseudomonadati</taxon>
        <taxon>Pseudomonadota</taxon>
        <taxon>Betaproteobacteria</taxon>
        <taxon>Neisseriales</taxon>
        <taxon>Neisseriaceae</taxon>
        <taxon>Neisseria</taxon>
    </lineage>
</organism>
<reference evidence="1 2" key="1">
    <citation type="submission" date="2012-04" db="EMBL/GenBank/DDBJ databases">
        <authorList>
            <person name="Harkins D.M."/>
            <person name="Madupu R."/>
            <person name="Durkin A.S."/>
            <person name="Torralba M."/>
            <person name="Methe B."/>
            <person name="Sutton G.G."/>
            <person name="Nelson K.E."/>
        </authorList>
    </citation>
    <scope>NUCLEOTIDE SEQUENCE [LARGE SCALE GENOMIC DNA]</scope>
    <source>
        <strain evidence="1 2">VK64</strain>
    </source>
</reference>
<accession>I2NWK8</accession>
<proteinExistence type="predicted"/>
<protein>
    <submittedName>
        <fullName evidence="1">Uncharacterized protein</fullName>
    </submittedName>
</protein>
<evidence type="ECO:0000313" key="1">
    <source>
        <dbReference type="EMBL" id="EIG30219.1"/>
    </source>
</evidence>
<dbReference type="EMBL" id="AJMT01000014">
    <property type="protein sequence ID" value="EIG30219.1"/>
    <property type="molecule type" value="Genomic_DNA"/>
</dbReference>
<dbReference type="PATRIC" id="fig|1095748.3.peg.271"/>